<evidence type="ECO:0000313" key="1">
    <source>
        <dbReference type="EMBL" id="KAI3754364.1"/>
    </source>
</evidence>
<proteinExistence type="predicted"/>
<dbReference type="Proteomes" id="UP001056120">
    <property type="component" value="Linkage Group LG18"/>
</dbReference>
<organism evidence="1 2">
    <name type="scientific">Smallanthus sonchifolius</name>
    <dbReference type="NCBI Taxonomy" id="185202"/>
    <lineage>
        <taxon>Eukaryota</taxon>
        <taxon>Viridiplantae</taxon>
        <taxon>Streptophyta</taxon>
        <taxon>Embryophyta</taxon>
        <taxon>Tracheophyta</taxon>
        <taxon>Spermatophyta</taxon>
        <taxon>Magnoliopsida</taxon>
        <taxon>eudicotyledons</taxon>
        <taxon>Gunneridae</taxon>
        <taxon>Pentapetalae</taxon>
        <taxon>asterids</taxon>
        <taxon>campanulids</taxon>
        <taxon>Asterales</taxon>
        <taxon>Asteraceae</taxon>
        <taxon>Asteroideae</taxon>
        <taxon>Heliantheae alliance</taxon>
        <taxon>Millerieae</taxon>
        <taxon>Smallanthus</taxon>
    </lineage>
</organism>
<reference evidence="1 2" key="2">
    <citation type="journal article" date="2022" name="Mol. Ecol. Resour.">
        <title>The genomes of chicory, endive, great burdock and yacon provide insights into Asteraceae paleo-polyploidization history and plant inulin production.</title>
        <authorList>
            <person name="Fan W."/>
            <person name="Wang S."/>
            <person name="Wang H."/>
            <person name="Wang A."/>
            <person name="Jiang F."/>
            <person name="Liu H."/>
            <person name="Zhao H."/>
            <person name="Xu D."/>
            <person name="Zhang Y."/>
        </authorList>
    </citation>
    <scope>NUCLEOTIDE SEQUENCE [LARGE SCALE GENOMIC DNA]</scope>
    <source>
        <strain evidence="2">cv. Yunnan</strain>
        <tissue evidence="1">Leaves</tissue>
    </source>
</reference>
<sequence>MELQLTLSLSSSSSSCSSFSQVDLNNYSHENVDANDMCECMKREDLKKRKLCVFGDDDGFHAPKTLPFLFCNKSKQENDDDDDDDDDDDVVDGDGDDFSDAASTFIFINHKIGGEENEVVGWPPVKSIRKNLPRRSGGCGGGRSKSMFVKVQMEGDGIARKIDLNLHRNEDVQLTYQDKEGDWLLAGDIPWGSFIDTAHRLKLLKCNR</sequence>
<name>A0ACB9E5Z4_9ASTR</name>
<accession>A0ACB9E5Z4</accession>
<keyword evidence="2" id="KW-1185">Reference proteome</keyword>
<gene>
    <name evidence="1" type="ORF">L1987_54146</name>
</gene>
<evidence type="ECO:0000313" key="2">
    <source>
        <dbReference type="Proteomes" id="UP001056120"/>
    </source>
</evidence>
<protein>
    <submittedName>
        <fullName evidence="1">Uncharacterized protein</fullName>
    </submittedName>
</protein>
<dbReference type="EMBL" id="CM042035">
    <property type="protein sequence ID" value="KAI3754364.1"/>
    <property type="molecule type" value="Genomic_DNA"/>
</dbReference>
<reference evidence="2" key="1">
    <citation type="journal article" date="2022" name="Mol. Ecol. Resour.">
        <title>The genomes of chicory, endive, great burdock and yacon provide insights into Asteraceae palaeo-polyploidization history and plant inulin production.</title>
        <authorList>
            <person name="Fan W."/>
            <person name="Wang S."/>
            <person name="Wang H."/>
            <person name="Wang A."/>
            <person name="Jiang F."/>
            <person name="Liu H."/>
            <person name="Zhao H."/>
            <person name="Xu D."/>
            <person name="Zhang Y."/>
        </authorList>
    </citation>
    <scope>NUCLEOTIDE SEQUENCE [LARGE SCALE GENOMIC DNA]</scope>
    <source>
        <strain evidence="2">cv. Yunnan</strain>
    </source>
</reference>
<comment type="caution">
    <text evidence="1">The sequence shown here is derived from an EMBL/GenBank/DDBJ whole genome shotgun (WGS) entry which is preliminary data.</text>
</comment>